<evidence type="ECO:0000256" key="3">
    <source>
        <dbReference type="SAM" id="Coils"/>
    </source>
</evidence>
<dbReference type="PANTHER" id="PTHR19872">
    <property type="entry name" value="UBIQUITIN LIGASE SPECIFICITY FACTOR/HREP PROTEIN"/>
    <property type="match status" value="1"/>
</dbReference>
<evidence type="ECO:0000256" key="2">
    <source>
        <dbReference type="ARBA" id="ARBA00022737"/>
    </source>
</evidence>
<accession>A0A8R2DQ69</accession>
<dbReference type="KEGG" id="bmor:105842472"/>
<keyword evidence="7" id="KW-1185">Reference proteome</keyword>
<dbReference type="GeneID" id="105842472"/>
<dbReference type="InterPro" id="IPR051075">
    <property type="entry name" value="SCF_subunit_WD-repeat"/>
</dbReference>
<evidence type="ECO:0000256" key="1">
    <source>
        <dbReference type="ARBA" id="ARBA00022574"/>
    </source>
</evidence>
<dbReference type="PANTHER" id="PTHR19872:SF7">
    <property type="entry name" value="F-BOX AND WD REPEAT DOMAIN CONTAINING PROTEIN 10B-RELATED"/>
    <property type="match status" value="1"/>
</dbReference>
<dbReference type="SUPFAM" id="SSF81383">
    <property type="entry name" value="F-box domain"/>
    <property type="match status" value="1"/>
</dbReference>
<evidence type="ECO:0000313" key="6">
    <source>
        <dbReference type="EnsemblMetazoa" id="XP_021207834.1"/>
    </source>
</evidence>
<feature type="domain" description="F-box" evidence="5">
    <location>
        <begin position="272"/>
        <end position="320"/>
    </location>
</feature>
<sequence>MKMKSISFADLTKQVNFINDMILSDMVCENADASEEALRFSRNLLITKNWFERLSWTSKKRYVLALLEDVRSAWTLSLLLKSIWNCRTKDSVMSISEKNVLSCYDQVPMDHNRTAIPVSTLAQAMKNNRVWFLSLEKEAQAIVLMELLIASGGPIMWTVLRRAQTLYDIYQHQKLKDLEECVLIKSPNVEKDKKEQSPASRVAGTPAPDKSQNVNTNPIEKELEENLAAWNATLKSMRENLKLEELEISLKDGTARKIWKVNRSKPETIETVDFVQLLPSAIAKRIFCYLPRNQLNDYARVNKYWAYLVDELRAELAARVKIDMDLAKMRDLMLRHDTSLEVLEVVKEPAARSSLGATSLAQSAKFKLLQSQPSVKASEKSAGVYSLRHFLSKKLKPAAIRQTPIRNMAELTERLNRRGAADENIWKWCKTITRDSRDKFKTGEKETTKKASNATKEGILELVNAHFPCPMMKKKLEVPLKTPLCKDPSLTTTSKNRRNLSQTALARNMPREEIHKRYSLWARDFSSLYSVVKLPSHQFPI</sequence>
<dbReference type="InterPro" id="IPR036047">
    <property type="entry name" value="F-box-like_dom_sf"/>
</dbReference>
<organism evidence="6 7">
    <name type="scientific">Bombyx mori</name>
    <name type="common">Silk moth</name>
    <dbReference type="NCBI Taxonomy" id="7091"/>
    <lineage>
        <taxon>Eukaryota</taxon>
        <taxon>Metazoa</taxon>
        <taxon>Ecdysozoa</taxon>
        <taxon>Arthropoda</taxon>
        <taxon>Hexapoda</taxon>
        <taxon>Insecta</taxon>
        <taxon>Pterygota</taxon>
        <taxon>Neoptera</taxon>
        <taxon>Endopterygota</taxon>
        <taxon>Lepidoptera</taxon>
        <taxon>Glossata</taxon>
        <taxon>Ditrysia</taxon>
        <taxon>Bombycoidea</taxon>
        <taxon>Bombycidae</taxon>
        <taxon>Bombycinae</taxon>
        <taxon>Bombyx</taxon>
    </lineage>
</organism>
<dbReference type="PROSITE" id="PS50181">
    <property type="entry name" value="FBOX"/>
    <property type="match status" value="1"/>
</dbReference>
<keyword evidence="1" id="KW-0853">WD repeat</keyword>
<dbReference type="AlphaFoldDB" id="A0A8R2DQ69"/>
<keyword evidence="2" id="KW-0677">Repeat</keyword>
<proteinExistence type="predicted"/>
<evidence type="ECO:0000313" key="7">
    <source>
        <dbReference type="Proteomes" id="UP000005204"/>
    </source>
</evidence>
<protein>
    <recommendedName>
        <fullName evidence="5">F-box domain-containing protein</fullName>
    </recommendedName>
</protein>
<dbReference type="EnsemblMetazoa" id="XM_021352159.2">
    <property type="protein sequence ID" value="XP_021207834.1"/>
    <property type="gene ID" value="LOC105842472"/>
</dbReference>
<dbReference type="Proteomes" id="UP000005204">
    <property type="component" value="Unassembled WGS sequence"/>
</dbReference>
<evidence type="ECO:0000259" key="5">
    <source>
        <dbReference type="PROSITE" id="PS50181"/>
    </source>
</evidence>
<feature type="coiled-coil region" evidence="3">
    <location>
        <begin position="220"/>
        <end position="247"/>
    </location>
</feature>
<reference evidence="7" key="1">
    <citation type="journal article" date="2008" name="Insect Biochem. Mol. Biol.">
        <title>The genome of a lepidopteran model insect, the silkworm Bombyx mori.</title>
        <authorList>
            <consortium name="International Silkworm Genome Consortium"/>
        </authorList>
    </citation>
    <scope>NUCLEOTIDE SEQUENCE [LARGE SCALE GENOMIC DNA]</scope>
    <source>
        <strain evidence="7">p50T</strain>
    </source>
</reference>
<dbReference type="InterPro" id="IPR001810">
    <property type="entry name" value="F-box_dom"/>
</dbReference>
<feature type="region of interest" description="Disordered" evidence="4">
    <location>
        <begin position="189"/>
        <end position="215"/>
    </location>
</feature>
<name>A0A8R2DQ69_BOMMO</name>
<dbReference type="RefSeq" id="XP_021207834.1">
    <property type="nucleotide sequence ID" value="XM_021352159.3"/>
</dbReference>
<keyword evidence="3" id="KW-0175">Coiled coil</keyword>
<dbReference type="Gene3D" id="1.20.1280.50">
    <property type="match status" value="1"/>
</dbReference>
<reference evidence="6" key="2">
    <citation type="submission" date="2022-06" db="UniProtKB">
        <authorList>
            <consortium name="EnsemblMetazoa"/>
        </authorList>
    </citation>
    <scope>IDENTIFICATION</scope>
    <source>
        <strain evidence="6">p50T (Dazao)</strain>
    </source>
</reference>
<evidence type="ECO:0000256" key="4">
    <source>
        <dbReference type="SAM" id="MobiDB-lite"/>
    </source>
</evidence>